<dbReference type="InterPro" id="IPR001387">
    <property type="entry name" value="Cro/C1-type_HTH"/>
</dbReference>
<feature type="domain" description="HTH cro/C1-type" evidence="3">
    <location>
        <begin position="25"/>
        <end position="57"/>
    </location>
</feature>
<keyword evidence="5" id="KW-1185">Reference proteome</keyword>
<dbReference type="PROSITE" id="PS50943">
    <property type="entry name" value="HTH_CROC1"/>
    <property type="match status" value="1"/>
</dbReference>
<evidence type="ECO:0000256" key="2">
    <source>
        <dbReference type="SAM" id="Phobius"/>
    </source>
</evidence>
<feature type="region of interest" description="Disordered" evidence="1">
    <location>
        <begin position="150"/>
        <end position="176"/>
    </location>
</feature>
<feature type="transmembrane region" description="Helical" evidence="2">
    <location>
        <begin position="120"/>
        <end position="140"/>
    </location>
</feature>
<protein>
    <submittedName>
        <fullName evidence="4">Helix-turn-helix domain-containing protein</fullName>
    </submittedName>
</protein>
<sequence>MSEISLEGQVEEVAVAAKPSVGERLRAAREAKGLSAADVAAALKLSPRQIEALETGNWSGLPGHAFIRGFVRNYARFAQLPIDELLADLDAPAPTPPRLDLPQNATAVMPPVGQAQKRDYAAVLAGFVLVAVAVVAYFVVPPDLWQSAPKEEAPAATGPAPLFPPGGPAGDAGSAPVAAAAPTGAAAAQEAVAAPPALATAAAESAAKEVPAAAAVSANALKLRFAQPSWVEVRDRSGQIIFSQLNPAGSEREVDGQPPYSLVVGNAAHVTVSYQGRNVELQPRSKDDVARITVE</sequence>
<name>A0A974SN14_9RHOO</name>
<dbReference type="InterPro" id="IPR010982">
    <property type="entry name" value="Lambda_DNA-bd_dom_sf"/>
</dbReference>
<dbReference type="InterPro" id="IPR025194">
    <property type="entry name" value="RodZ-like_C"/>
</dbReference>
<evidence type="ECO:0000259" key="3">
    <source>
        <dbReference type="PROSITE" id="PS50943"/>
    </source>
</evidence>
<keyword evidence="2" id="KW-1133">Transmembrane helix</keyword>
<organism evidence="4 5">
    <name type="scientific">Azospira restricta</name>
    <dbReference type="NCBI Taxonomy" id="404405"/>
    <lineage>
        <taxon>Bacteria</taxon>
        <taxon>Pseudomonadati</taxon>
        <taxon>Pseudomonadota</taxon>
        <taxon>Betaproteobacteria</taxon>
        <taxon>Rhodocyclales</taxon>
        <taxon>Rhodocyclaceae</taxon>
        <taxon>Azospira</taxon>
    </lineage>
</organism>
<dbReference type="PANTHER" id="PTHR34475:SF1">
    <property type="entry name" value="CYTOSKELETON PROTEIN RODZ"/>
    <property type="match status" value="1"/>
</dbReference>
<evidence type="ECO:0000313" key="4">
    <source>
        <dbReference type="EMBL" id="QRJ63007.1"/>
    </source>
</evidence>
<dbReference type="EMBL" id="CP064781">
    <property type="protein sequence ID" value="QRJ63007.1"/>
    <property type="molecule type" value="Genomic_DNA"/>
</dbReference>
<proteinExistence type="predicted"/>
<dbReference type="SUPFAM" id="SSF47413">
    <property type="entry name" value="lambda repressor-like DNA-binding domains"/>
    <property type="match status" value="1"/>
</dbReference>
<dbReference type="CDD" id="cd00093">
    <property type="entry name" value="HTH_XRE"/>
    <property type="match status" value="1"/>
</dbReference>
<gene>
    <name evidence="4" type="ORF">IWH25_14790</name>
</gene>
<dbReference type="KEGG" id="ares:IWH25_14790"/>
<dbReference type="SMART" id="SM00530">
    <property type="entry name" value="HTH_XRE"/>
    <property type="match status" value="1"/>
</dbReference>
<dbReference type="InterPro" id="IPR050400">
    <property type="entry name" value="Bact_Cytoskel_RodZ"/>
</dbReference>
<dbReference type="RefSeq" id="WP_203386532.1">
    <property type="nucleotide sequence ID" value="NZ_CP064781.1"/>
</dbReference>
<dbReference type="Pfam" id="PF13413">
    <property type="entry name" value="HTH_25"/>
    <property type="match status" value="1"/>
</dbReference>
<keyword evidence="2" id="KW-0812">Transmembrane</keyword>
<keyword evidence="2" id="KW-0472">Membrane</keyword>
<evidence type="ECO:0000256" key="1">
    <source>
        <dbReference type="SAM" id="MobiDB-lite"/>
    </source>
</evidence>
<accession>A0A974SN14</accession>
<dbReference type="PANTHER" id="PTHR34475">
    <property type="match status" value="1"/>
</dbReference>
<reference evidence="4" key="1">
    <citation type="submission" date="2020-11" db="EMBL/GenBank/DDBJ databases">
        <title>Azospira restricta DSM 18626 genome sequence.</title>
        <authorList>
            <person name="Moe W.M."/>
        </authorList>
    </citation>
    <scope>NUCLEOTIDE SEQUENCE</scope>
    <source>
        <strain evidence="4">DSM 18626</strain>
    </source>
</reference>
<evidence type="ECO:0000313" key="5">
    <source>
        <dbReference type="Proteomes" id="UP000663444"/>
    </source>
</evidence>
<dbReference type="Proteomes" id="UP000663444">
    <property type="component" value="Chromosome"/>
</dbReference>
<dbReference type="Gene3D" id="1.10.260.40">
    <property type="entry name" value="lambda repressor-like DNA-binding domains"/>
    <property type="match status" value="1"/>
</dbReference>
<dbReference type="GO" id="GO:0003677">
    <property type="term" value="F:DNA binding"/>
    <property type="evidence" value="ECO:0007669"/>
    <property type="project" value="InterPro"/>
</dbReference>
<dbReference type="Pfam" id="PF13464">
    <property type="entry name" value="RodZ_C"/>
    <property type="match status" value="1"/>
</dbReference>
<dbReference type="AlphaFoldDB" id="A0A974SN14"/>